<evidence type="ECO:0000313" key="3">
    <source>
        <dbReference type="EMBL" id="OBB22529.1"/>
    </source>
</evidence>
<feature type="chain" id="PRO_5008296873" description="Lipoprotein" evidence="2">
    <location>
        <begin position="26"/>
        <end position="233"/>
    </location>
</feature>
<dbReference type="Proteomes" id="UP000093902">
    <property type="component" value="Unassembled WGS sequence"/>
</dbReference>
<accession>A0A1A0QLZ7</accession>
<comment type="caution">
    <text evidence="3">The sequence shown here is derived from an EMBL/GenBank/DDBJ whole genome shotgun (WGS) entry which is preliminary data.</text>
</comment>
<organism evidence="3 4">
    <name type="scientific">Mycolicibacterium peregrinum</name>
    <name type="common">Mycobacterium peregrinum</name>
    <dbReference type="NCBI Taxonomy" id="43304"/>
    <lineage>
        <taxon>Bacteria</taxon>
        <taxon>Bacillati</taxon>
        <taxon>Actinomycetota</taxon>
        <taxon>Actinomycetes</taxon>
        <taxon>Mycobacteriales</taxon>
        <taxon>Mycobacteriaceae</taxon>
        <taxon>Mycolicibacterium</taxon>
    </lineage>
</organism>
<sequence>MIPRTVLKRAGVVISTSLFVLIAGACQTDKSGPPETSASTQPTFPYPPFKIRSDVAVPLQPRLADAARFALQMTVDDRLSNDPDKEELYQRYRSRIAPEIDDPGIRVPDIYVGQTGGALHRAVAARELPNDGVEVSICLYDTPGLYAIKKDGTLVKPPGGNDGLWRPQVKWTQQPAADGSTPAGPRWLLTDSGILLDITQEQIGVVCDPFKPDPFIQSPPDPTAATPTPTTMR</sequence>
<dbReference type="RefSeq" id="WP_064937365.1">
    <property type="nucleotide sequence ID" value="NZ_LZSO01000049.1"/>
</dbReference>
<keyword evidence="2" id="KW-0732">Signal</keyword>
<dbReference type="AlphaFoldDB" id="A0A1A0QLZ7"/>
<feature type="region of interest" description="Disordered" evidence="1">
    <location>
        <begin position="211"/>
        <end position="233"/>
    </location>
</feature>
<reference evidence="4" key="1">
    <citation type="submission" date="2016-06" db="EMBL/GenBank/DDBJ databases">
        <authorList>
            <person name="Sutton G."/>
            <person name="Brinkac L."/>
            <person name="Sanka R."/>
            <person name="Adams M."/>
            <person name="Lau E."/>
            <person name="Mehaffy C."/>
            <person name="Tameris M."/>
            <person name="Hatherill M."/>
            <person name="Hanekom W."/>
            <person name="Mahomed H."/>
            <person name="Mcshane H."/>
        </authorList>
    </citation>
    <scope>NUCLEOTIDE SEQUENCE [LARGE SCALE GENOMIC DNA]</scope>
    <source>
        <strain evidence="4">852002-51209_SCH5440388</strain>
    </source>
</reference>
<proteinExistence type="predicted"/>
<dbReference type="PROSITE" id="PS51257">
    <property type="entry name" value="PROKAR_LIPOPROTEIN"/>
    <property type="match status" value="1"/>
</dbReference>
<feature type="signal peptide" evidence="2">
    <location>
        <begin position="1"/>
        <end position="25"/>
    </location>
</feature>
<name>A0A1A0QLZ7_MYCPR</name>
<feature type="compositionally biased region" description="Low complexity" evidence="1">
    <location>
        <begin position="223"/>
        <end position="233"/>
    </location>
</feature>
<evidence type="ECO:0008006" key="5">
    <source>
        <dbReference type="Google" id="ProtNLM"/>
    </source>
</evidence>
<evidence type="ECO:0000313" key="4">
    <source>
        <dbReference type="Proteomes" id="UP000093902"/>
    </source>
</evidence>
<evidence type="ECO:0000256" key="1">
    <source>
        <dbReference type="SAM" id="MobiDB-lite"/>
    </source>
</evidence>
<protein>
    <recommendedName>
        <fullName evidence="5">Lipoprotein</fullName>
    </recommendedName>
</protein>
<evidence type="ECO:0000256" key="2">
    <source>
        <dbReference type="SAM" id="SignalP"/>
    </source>
</evidence>
<dbReference type="EMBL" id="LZSO01000049">
    <property type="protein sequence ID" value="OBB22529.1"/>
    <property type="molecule type" value="Genomic_DNA"/>
</dbReference>
<dbReference type="OrthoDB" id="4556256at2"/>
<gene>
    <name evidence="3" type="ORF">A5792_05555</name>
</gene>